<dbReference type="EMBL" id="CM042886">
    <property type="protein sequence ID" value="KAI4338495.1"/>
    <property type="molecule type" value="Genomic_DNA"/>
</dbReference>
<dbReference type="Proteomes" id="UP001057402">
    <property type="component" value="Chromosome 7"/>
</dbReference>
<reference evidence="2" key="1">
    <citation type="journal article" date="2023" name="Front. Plant Sci.">
        <title>Chromosomal-level genome assembly of Melastoma candidum provides insights into trichome evolution.</title>
        <authorList>
            <person name="Zhong Y."/>
            <person name="Wu W."/>
            <person name="Sun C."/>
            <person name="Zou P."/>
            <person name="Liu Y."/>
            <person name="Dai S."/>
            <person name="Zhou R."/>
        </authorList>
    </citation>
    <scope>NUCLEOTIDE SEQUENCE [LARGE SCALE GENOMIC DNA]</scope>
</reference>
<organism evidence="1 2">
    <name type="scientific">Melastoma candidum</name>
    <dbReference type="NCBI Taxonomy" id="119954"/>
    <lineage>
        <taxon>Eukaryota</taxon>
        <taxon>Viridiplantae</taxon>
        <taxon>Streptophyta</taxon>
        <taxon>Embryophyta</taxon>
        <taxon>Tracheophyta</taxon>
        <taxon>Spermatophyta</taxon>
        <taxon>Magnoliopsida</taxon>
        <taxon>eudicotyledons</taxon>
        <taxon>Gunneridae</taxon>
        <taxon>Pentapetalae</taxon>
        <taxon>rosids</taxon>
        <taxon>malvids</taxon>
        <taxon>Myrtales</taxon>
        <taxon>Melastomataceae</taxon>
        <taxon>Melastomatoideae</taxon>
        <taxon>Melastomateae</taxon>
        <taxon>Melastoma</taxon>
    </lineage>
</organism>
<evidence type="ECO:0000313" key="2">
    <source>
        <dbReference type="Proteomes" id="UP001057402"/>
    </source>
</evidence>
<protein>
    <submittedName>
        <fullName evidence="1">Uncharacterized protein</fullName>
    </submittedName>
</protein>
<name>A0ACB9NW49_9MYRT</name>
<accession>A0ACB9NW49</accession>
<proteinExistence type="predicted"/>
<comment type="caution">
    <text evidence="1">The sequence shown here is derived from an EMBL/GenBank/DDBJ whole genome shotgun (WGS) entry which is preliminary data.</text>
</comment>
<gene>
    <name evidence="1" type="ORF">MLD38_023546</name>
</gene>
<evidence type="ECO:0000313" key="1">
    <source>
        <dbReference type="EMBL" id="KAI4338495.1"/>
    </source>
</evidence>
<sequence length="504" mass="57197">MVIRRLRNSTTSWRFDPNGGRAKLVSSFVSRWKLSILLASFFLLWSLFLFSRCNPTTMTPQLPHRASPRLLVKPKSSLSSPSSSVGTIKKPIVAPRKCHVTSSNVYVYDLPPKFNYDILKDCHHLNMFSDICPHVVNFGLGQPMSVDPLNASTSSWFTTYQFMNEVIFHARLLDHPCLTTDPAHADLFYVPFYGGFHASSNFHEPNHNARDLLAVELMEYLQGQPMWAENDGKDHFLVLGRTAWDFMRNTNQGPDFGANSLLNMPAVQNMSVLLVERQPWTGTNQYGIPYPSYFHPSMPGEMWMWLKHVSEQERPYLFSFVGGPRNGVGGKGTVRNEIIRQCKDSDRCEFFVCNGTTNWCHDPNDVMKVMMNSQFCLQTPGDSFTRRSTFDSILAGCIPVFFSPHTAYTQYQWFLPEEPSDYSVYLEADDTVNATKILGIDIEKELMKVPREKIAAMRQRVIDLIPTISYANPNSTNYGFRDVVDVTIGALSLQIKSLVLSSSS</sequence>
<keyword evidence="2" id="KW-1185">Reference proteome</keyword>